<accession>A0A821EH51</accession>
<evidence type="ECO:0000313" key="2">
    <source>
        <dbReference type="Proteomes" id="UP000663848"/>
    </source>
</evidence>
<dbReference type="Proteomes" id="UP000663848">
    <property type="component" value="Unassembled WGS sequence"/>
</dbReference>
<dbReference type="AlphaFoldDB" id="A0A821EH51"/>
<name>A0A821EH51_9BILA</name>
<reference evidence="1" key="1">
    <citation type="submission" date="2021-02" db="EMBL/GenBank/DDBJ databases">
        <authorList>
            <person name="Nowell W R."/>
        </authorList>
    </citation>
    <scope>NUCLEOTIDE SEQUENCE</scope>
</reference>
<sequence>MLNVEIAGVSYRNDTAALCYLEYIASYLHEELAHKLKASPVLGWMMDESTSRINEKSYAIQMRMKKYDIRWLSLGGCIKSIIDNIYPGSQTLLTCLQQIALDANTCNLERKADQGLVNSILYDEFLYSVYMHHDSHEIVLRPLTTLMQCDHLSYFTLMEVLVEKENILSSWISESTLAIGSSLHQYIESTKSGSFCGSLILRYLLSCQCSAINRIQTTGRPPLKIPALHTLMTVRMLLPDDIRRCQYVVTEAFNMWSSKDHRGRFQDIQVLADVDDDDYQLMKLARSVVK</sequence>
<organism evidence="1 2">
    <name type="scientific">Rotaria socialis</name>
    <dbReference type="NCBI Taxonomy" id="392032"/>
    <lineage>
        <taxon>Eukaryota</taxon>
        <taxon>Metazoa</taxon>
        <taxon>Spiralia</taxon>
        <taxon>Gnathifera</taxon>
        <taxon>Rotifera</taxon>
        <taxon>Eurotatoria</taxon>
        <taxon>Bdelloidea</taxon>
        <taxon>Philodinida</taxon>
        <taxon>Philodinidae</taxon>
        <taxon>Rotaria</taxon>
    </lineage>
</organism>
<protein>
    <submittedName>
        <fullName evidence="1">Uncharacterized protein</fullName>
    </submittedName>
</protein>
<gene>
    <name evidence="1" type="ORF">QYT958_LOCUS13899</name>
</gene>
<evidence type="ECO:0000313" key="1">
    <source>
        <dbReference type="EMBL" id="CAF4637499.1"/>
    </source>
</evidence>
<dbReference type="EMBL" id="CAJOBR010001815">
    <property type="protein sequence ID" value="CAF4637499.1"/>
    <property type="molecule type" value="Genomic_DNA"/>
</dbReference>
<proteinExistence type="predicted"/>
<comment type="caution">
    <text evidence="1">The sequence shown here is derived from an EMBL/GenBank/DDBJ whole genome shotgun (WGS) entry which is preliminary data.</text>
</comment>